<sequence length="541" mass="59704">MSIITTNLLKTARLSLRSLVVPSITKYQYSVQAATGNEVVVQRLEGSQTGITVLGLNRPEAKNAFSRGLVETFSDILSELKRDNQSRVVILRSLTPGIFCAGADLKERKSMKQEDVSAFVSSLRELLVTIEQLPMPVIAALDGAALGGGLEMALACDMRTAADTTKMGLVETKLAIIPGAGGTQRLPRILSPSLAKELIFTARVFNGKDAKEMGIVNHVVPQNETKDAAYQKAVALAEEILPNGPIGVRMAKLAIDKGIQVDLNSGYSIEEVCYAQVIPTKDRLEGLQAFAEKPDIIEPPYKVGKGHVCLVLNREIRIPQHVVTELWQNATTRYCIDGGANRWRQFLKLYETTGGCVLKSPDIISGDFDSITEETRQYFNSQDTQYIHTPDQSATDFTKAIKTVRPILQEQQIQDIIVYHDTSGRFDQIMANINTIYKFEQDFFNIYLLSGNSLTWLLKPGKHSITIPSELVQAQRWCALIPVGQEATNVTTKGLKWNLTNSCLKFGGMVSTSNTYALCSVEVETNTPLIWSMGIFNFSDD</sequence>
<proteinExistence type="inferred from homology"/>
<comment type="catalytic activity">
    <reaction evidence="14">
        <text>thiamine + UTP = thiamine diphosphate + UMP + H(+)</text>
        <dbReference type="Rhea" id="RHEA:79423"/>
        <dbReference type="ChEBI" id="CHEBI:15378"/>
        <dbReference type="ChEBI" id="CHEBI:18385"/>
        <dbReference type="ChEBI" id="CHEBI:46398"/>
        <dbReference type="ChEBI" id="CHEBI:57865"/>
        <dbReference type="ChEBI" id="CHEBI:58937"/>
    </reaction>
    <physiologicalReaction direction="left-to-right" evidence="14">
        <dbReference type="Rhea" id="RHEA:79424"/>
    </physiologicalReaction>
</comment>
<dbReference type="PROSITE" id="PS00166">
    <property type="entry name" value="ENOYL_COA_HYDRATASE"/>
    <property type="match status" value="1"/>
</dbReference>
<comment type="similarity">
    <text evidence="4">Belongs to the thiamine pyrophosphokinase family.</text>
</comment>
<dbReference type="FunFam" id="1.10.12.10:FF:000001">
    <property type="entry name" value="Probable enoyl-CoA hydratase, mitochondrial"/>
    <property type="match status" value="1"/>
</dbReference>
<dbReference type="GO" id="GO:0009229">
    <property type="term" value="P:thiamine diphosphate biosynthetic process"/>
    <property type="evidence" value="ECO:0007669"/>
    <property type="project" value="InterPro"/>
</dbReference>
<keyword evidence="10" id="KW-0809">Transit peptide</keyword>
<comment type="function">
    <text evidence="15">Catalyzes the phosphorylation of thiamine to thiamine pyrophosphate (TPP) utilizing UTP and therefore links the biosynthesis of TPP to pyrimidines metabolism. By producing thiamine pyrophosphate, a cofactor of the mitochondrial pyruvate dehydrogenase indirectly regulates pyruvate oxidation and lipogenesis. Although it can also catalyze thiamine phosphorylation using ATP and CTP in vitro, it does so with significantly lower efficiency and without physiological relevance evidence.</text>
</comment>
<dbReference type="GO" id="GO:0003723">
    <property type="term" value="F:RNA binding"/>
    <property type="evidence" value="ECO:0007669"/>
    <property type="project" value="UniProtKB-ARBA"/>
</dbReference>
<keyword evidence="21" id="KW-1185">Reference proteome</keyword>
<evidence type="ECO:0000256" key="10">
    <source>
        <dbReference type="ARBA" id="ARBA00022946"/>
    </source>
</evidence>
<dbReference type="GO" id="GO:0005524">
    <property type="term" value="F:ATP binding"/>
    <property type="evidence" value="ECO:0007669"/>
    <property type="project" value="UniProtKB-KW"/>
</dbReference>
<evidence type="ECO:0000256" key="5">
    <source>
        <dbReference type="ARBA" id="ARBA00011738"/>
    </source>
</evidence>
<dbReference type="InterPro" id="IPR014748">
    <property type="entry name" value="Enoyl-CoA_hydra_C"/>
</dbReference>
<dbReference type="NCBIfam" id="TIGR01378">
    <property type="entry name" value="thi_PPkinase"/>
    <property type="match status" value="1"/>
</dbReference>
<keyword evidence="11" id="KW-0007">Acetylation</keyword>
<dbReference type="GO" id="GO:0005739">
    <property type="term" value="C:mitochondrion"/>
    <property type="evidence" value="ECO:0007669"/>
    <property type="project" value="UniProtKB-SubCell"/>
</dbReference>
<evidence type="ECO:0000256" key="17">
    <source>
        <dbReference type="ARBA" id="ARBA00076797"/>
    </source>
</evidence>
<comment type="subunit">
    <text evidence="5">Homodimer.</text>
</comment>
<dbReference type="SMART" id="SM00983">
    <property type="entry name" value="TPK_B1_binding"/>
    <property type="match status" value="1"/>
</dbReference>
<protein>
    <recommendedName>
        <fullName evidence="16">Thiamine pyrophosphokinase 1</fullName>
    </recommendedName>
    <alternativeName>
        <fullName evidence="17">Thiamin pyrophosphokinase 1</fullName>
    </alternativeName>
</protein>
<dbReference type="SUPFAM" id="SSF63999">
    <property type="entry name" value="Thiamin pyrophosphokinase, catalytic domain"/>
    <property type="match status" value="1"/>
</dbReference>
<evidence type="ECO:0000256" key="13">
    <source>
        <dbReference type="ARBA" id="ARBA00023239"/>
    </source>
</evidence>
<dbReference type="AlphaFoldDB" id="A0A0L0CS03"/>
<comment type="subcellular location">
    <subcellularLocation>
        <location evidence="1">Mitochondrion</location>
    </subcellularLocation>
</comment>
<dbReference type="GO" id="GO:0006772">
    <property type="term" value="P:thiamine metabolic process"/>
    <property type="evidence" value="ECO:0007669"/>
    <property type="project" value="InterPro"/>
</dbReference>
<reference evidence="20 21" key="1">
    <citation type="journal article" date="2015" name="Nat. Commun.">
        <title>Lucilia cuprina genome unlocks parasitic fly biology to underpin future interventions.</title>
        <authorList>
            <person name="Anstead C.A."/>
            <person name="Korhonen P.K."/>
            <person name="Young N.D."/>
            <person name="Hall R.S."/>
            <person name="Jex A.R."/>
            <person name="Murali S.C."/>
            <person name="Hughes D.S."/>
            <person name="Lee S.F."/>
            <person name="Perry T."/>
            <person name="Stroehlein A.J."/>
            <person name="Ansell B.R."/>
            <person name="Breugelmans B."/>
            <person name="Hofmann A."/>
            <person name="Qu J."/>
            <person name="Dugan S."/>
            <person name="Lee S.L."/>
            <person name="Chao H."/>
            <person name="Dinh H."/>
            <person name="Han Y."/>
            <person name="Doddapaneni H.V."/>
            <person name="Worley K.C."/>
            <person name="Muzny D.M."/>
            <person name="Ioannidis P."/>
            <person name="Waterhouse R.M."/>
            <person name="Zdobnov E.M."/>
            <person name="James P.J."/>
            <person name="Bagnall N.H."/>
            <person name="Kotze A.C."/>
            <person name="Gibbs R.A."/>
            <person name="Richards S."/>
            <person name="Batterham P."/>
            <person name="Gasser R.B."/>
        </authorList>
    </citation>
    <scope>NUCLEOTIDE SEQUENCE [LARGE SCALE GENOMIC DNA]</scope>
    <source>
        <strain evidence="20 21">LS</strain>
        <tissue evidence="20">Full body</tissue>
    </source>
</reference>
<accession>A0A0L0CS03</accession>
<dbReference type="Gene3D" id="2.60.120.320">
    <property type="entry name" value="Thiamin pyrophosphokinase, thiamin-binding domain"/>
    <property type="match status" value="1"/>
</dbReference>
<keyword evidence="9" id="KW-0067">ATP-binding</keyword>
<dbReference type="Gene3D" id="3.90.226.10">
    <property type="entry name" value="2-enoyl-CoA Hydratase, Chain A, domain 1"/>
    <property type="match status" value="1"/>
</dbReference>
<evidence type="ECO:0000256" key="15">
    <source>
        <dbReference type="ARBA" id="ARBA00055888"/>
    </source>
</evidence>
<dbReference type="Pfam" id="PF00378">
    <property type="entry name" value="ECH_1"/>
    <property type="match status" value="1"/>
</dbReference>
<evidence type="ECO:0000256" key="7">
    <source>
        <dbReference type="ARBA" id="ARBA00022741"/>
    </source>
</evidence>
<dbReference type="GO" id="GO:0006635">
    <property type="term" value="P:fatty acid beta-oxidation"/>
    <property type="evidence" value="ECO:0007669"/>
    <property type="project" value="TreeGrafter"/>
</dbReference>
<evidence type="ECO:0000256" key="6">
    <source>
        <dbReference type="ARBA" id="ARBA00022679"/>
    </source>
</evidence>
<dbReference type="GO" id="GO:0005829">
    <property type="term" value="C:cytosol"/>
    <property type="evidence" value="ECO:0007669"/>
    <property type="project" value="UniProtKB-ARBA"/>
</dbReference>
<evidence type="ECO:0000313" key="20">
    <source>
        <dbReference type="EMBL" id="KNC34204.1"/>
    </source>
</evidence>
<dbReference type="Pfam" id="PF04265">
    <property type="entry name" value="TPK_B1_binding"/>
    <property type="match status" value="1"/>
</dbReference>
<dbReference type="GO" id="GO:0004300">
    <property type="term" value="F:enoyl-CoA hydratase activity"/>
    <property type="evidence" value="ECO:0007669"/>
    <property type="project" value="UniProtKB-ARBA"/>
</dbReference>
<keyword evidence="6" id="KW-0808">Transferase</keyword>
<dbReference type="InterPro" id="IPR001753">
    <property type="entry name" value="Enoyl-CoA_hydra/iso"/>
</dbReference>
<dbReference type="STRING" id="7375.A0A0L0CS03"/>
<dbReference type="Proteomes" id="UP000037069">
    <property type="component" value="Unassembled WGS sequence"/>
</dbReference>
<dbReference type="GO" id="GO:0030975">
    <property type="term" value="F:thiamine binding"/>
    <property type="evidence" value="ECO:0007669"/>
    <property type="project" value="InterPro"/>
</dbReference>
<dbReference type="InterPro" id="IPR006282">
    <property type="entry name" value="Thi_PPkinase"/>
</dbReference>
<evidence type="ECO:0000256" key="11">
    <source>
        <dbReference type="ARBA" id="ARBA00022990"/>
    </source>
</evidence>
<evidence type="ECO:0000256" key="14">
    <source>
        <dbReference type="ARBA" id="ARBA00050898"/>
    </source>
</evidence>
<evidence type="ECO:0000256" key="16">
    <source>
        <dbReference type="ARBA" id="ARBA00074758"/>
    </source>
</evidence>
<dbReference type="Gene3D" id="3.40.50.10240">
    <property type="entry name" value="Thiamin pyrophosphokinase, catalytic domain"/>
    <property type="match status" value="1"/>
</dbReference>
<dbReference type="CDD" id="cd07995">
    <property type="entry name" value="TPK"/>
    <property type="match status" value="1"/>
</dbReference>
<evidence type="ECO:0000256" key="2">
    <source>
        <dbReference type="ARBA" id="ARBA00005078"/>
    </source>
</evidence>
<comment type="caution">
    <text evidence="20">The sequence shown here is derived from an EMBL/GenBank/DDBJ whole genome shotgun (WGS) entry which is preliminary data.</text>
</comment>
<evidence type="ECO:0000256" key="8">
    <source>
        <dbReference type="ARBA" id="ARBA00022777"/>
    </source>
</evidence>
<dbReference type="CDD" id="cd06558">
    <property type="entry name" value="crotonase-like"/>
    <property type="match status" value="1"/>
</dbReference>
<dbReference type="FunFam" id="2.60.120.320:FF:000002">
    <property type="entry name" value="Thiamine pyrophosphokinase"/>
    <property type="match status" value="1"/>
</dbReference>
<dbReference type="OrthoDB" id="410701at2759"/>
<dbReference type="GO" id="GO:0016301">
    <property type="term" value="F:kinase activity"/>
    <property type="evidence" value="ECO:0007669"/>
    <property type="project" value="UniProtKB-KW"/>
</dbReference>
<evidence type="ECO:0000256" key="9">
    <source>
        <dbReference type="ARBA" id="ARBA00022840"/>
    </source>
</evidence>
<evidence type="ECO:0000256" key="1">
    <source>
        <dbReference type="ARBA" id="ARBA00004173"/>
    </source>
</evidence>
<dbReference type="InterPro" id="IPR018376">
    <property type="entry name" value="Enoyl-CoA_hyd/isom_CS"/>
</dbReference>
<dbReference type="InterPro" id="IPR007373">
    <property type="entry name" value="Thiamin_PyroPKinase_B1-bd"/>
</dbReference>
<keyword evidence="13" id="KW-0456">Lyase</keyword>
<evidence type="ECO:0000256" key="12">
    <source>
        <dbReference type="ARBA" id="ARBA00023128"/>
    </source>
</evidence>
<evidence type="ECO:0000256" key="18">
    <source>
        <dbReference type="RuleBase" id="RU003707"/>
    </source>
</evidence>
<evidence type="ECO:0000256" key="4">
    <source>
        <dbReference type="ARBA" id="ARBA00006785"/>
    </source>
</evidence>
<comment type="pathway">
    <text evidence="2">Cofactor biosynthesis; thiamine diphosphate biosynthesis; thiamine diphosphate from thiamine: step 1/1.</text>
</comment>
<dbReference type="InterPro" id="IPR029045">
    <property type="entry name" value="ClpP/crotonase-like_dom_sf"/>
</dbReference>
<dbReference type="Pfam" id="PF04263">
    <property type="entry name" value="TPK_catalytic"/>
    <property type="match status" value="1"/>
</dbReference>
<dbReference type="InterPro" id="IPR036371">
    <property type="entry name" value="TPK_B1-bd_sf"/>
</dbReference>
<gene>
    <name evidence="20" type="ORF">FF38_10097</name>
</gene>
<dbReference type="SUPFAM" id="SSF52096">
    <property type="entry name" value="ClpP/crotonase"/>
    <property type="match status" value="1"/>
</dbReference>
<dbReference type="InterPro" id="IPR036759">
    <property type="entry name" value="TPK_catalytic_sf"/>
</dbReference>
<evidence type="ECO:0000256" key="3">
    <source>
        <dbReference type="ARBA" id="ARBA00005254"/>
    </source>
</evidence>
<keyword evidence="12" id="KW-0496">Mitochondrion</keyword>
<keyword evidence="7" id="KW-0547">Nucleotide-binding</keyword>
<dbReference type="FunFam" id="3.40.50.10240:FF:000006">
    <property type="entry name" value="Thiamin pyrophosphokinase 1"/>
    <property type="match status" value="1"/>
</dbReference>
<dbReference type="EMBL" id="JRES01000091">
    <property type="protein sequence ID" value="KNC34204.1"/>
    <property type="molecule type" value="Genomic_DNA"/>
</dbReference>
<dbReference type="InterPro" id="IPR007371">
    <property type="entry name" value="TPK_catalytic"/>
</dbReference>
<name>A0A0L0CS03_LUCCU</name>
<feature type="domain" description="Thiamin pyrophosphokinase thiamin-binding" evidence="19">
    <location>
        <begin position="461"/>
        <end position="529"/>
    </location>
</feature>
<evidence type="ECO:0000259" key="19">
    <source>
        <dbReference type="SMART" id="SM00983"/>
    </source>
</evidence>
<evidence type="ECO:0000313" key="21">
    <source>
        <dbReference type="Proteomes" id="UP000037069"/>
    </source>
</evidence>
<dbReference type="Gene3D" id="1.10.12.10">
    <property type="entry name" value="Lyase 2-enoyl-coa Hydratase, Chain A, domain 2"/>
    <property type="match status" value="1"/>
</dbReference>
<dbReference type="FunFam" id="3.90.226.10:FF:000022">
    <property type="entry name" value="methylglutaconyl-CoA hydratase, mitochondrial isoform X1"/>
    <property type="match status" value="1"/>
</dbReference>
<dbReference type="PANTHER" id="PTHR11941">
    <property type="entry name" value="ENOYL-COA HYDRATASE-RELATED"/>
    <property type="match status" value="1"/>
</dbReference>
<dbReference type="PANTHER" id="PTHR11941:SF171">
    <property type="entry name" value="SD19268P"/>
    <property type="match status" value="1"/>
</dbReference>
<comment type="similarity">
    <text evidence="3 18">Belongs to the enoyl-CoA hydratase/isomerase family.</text>
</comment>
<organism evidence="20 21">
    <name type="scientific">Lucilia cuprina</name>
    <name type="common">Green bottle fly</name>
    <name type="synonym">Australian sheep blowfly</name>
    <dbReference type="NCBI Taxonomy" id="7375"/>
    <lineage>
        <taxon>Eukaryota</taxon>
        <taxon>Metazoa</taxon>
        <taxon>Ecdysozoa</taxon>
        <taxon>Arthropoda</taxon>
        <taxon>Hexapoda</taxon>
        <taxon>Insecta</taxon>
        <taxon>Pterygota</taxon>
        <taxon>Neoptera</taxon>
        <taxon>Endopterygota</taxon>
        <taxon>Diptera</taxon>
        <taxon>Brachycera</taxon>
        <taxon>Muscomorpha</taxon>
        <taxon>Oestroidea</taxon>
        <taxon>Calliphoridae</taxon>
        <taxon>Luciliinae</taxon>
        <taxon>Lucilia</taxon>
    </lineage>
</organism>
<dbReference type="GO" id="GO:0004788">
    <property type="term" value="F:thiamine diphosphokinase activity"/>
    <property type="evidence" value="ECO:0007669"/>
    <property type="project" value="InterPro"/>
</dbReference>
<dbReference type="SUPFAM" id="SSF63862">
    <property type="entry name" value="Thiamin pyrophosphokinase, substrate-binding domain"/>
    <property type="match status" value="1"/>
</dbReference>
<keyword evidence="8" id="KW-0418">Kinase</keyword>